<dbReference type="GO" id="GO:0031460">
    <property type="term" value="P:glycine betaine transport"/>
    <property type="evidence" value="ECO:0007669"/>
    <property type="project" value="TreeGrafter"/>
</dbReference>
<evidence type="ECO:0000259" key="7">
    <source>
        <dbReference type="PROSITE" id="PS50928"/>
    </source>
</evidence>
<dbReference type="AlphaFoldDB" id="A0A346Y029"/>
<feature type="transmembrane region" description="Helical" evidence="6">
    <location>
        <begin position="89"/>
        <end position="107"/>
    </location>
</feature>
<evidence type="ECO:0000256" key="3">
    <source>
        <dbReference type="ARBA" id="ARBA00022692"/>
    </source>
</evidence>
<dbReference type="InterPro" id="IPR051204">
    <property type="entry name" value="ABC_transp_perm/SBD"/>
</dbReference>
<dbReference type="SUPFAM" id="SSF161098">
    <property type="entry name" value="MetI-like"/>
    <property type="match status" value="1"/>
</dbReference>
<name>A0A346Y029_9ACTN</name>
<organism evidence="8 9">
    <name type="scientific">Euzebya pacifica</name>
    <dbReference type="NCBI Taxonomy" id="1608957"/>
    <lineage>
        <taxon>Bacteria</taxon>
        <taxon>Bacillati</taxon>
        <taxon>Actinomycetota</taxon>
        <taxon>Nitriliruptoria</taxon>
        <taxon>Euzebyales</taxon>
    </lineage>
</organism>
<dbReference type="GO" id="GO:0005886">
    <property type="term" value="C:plasma membrane"/>
    <property type="evidence" value="ECO:0007669"/>
    <property type="project" value="UniProtKB-SubCell"/>
</dbReference>
<keyword evidence="3 6" id="KW-0812">Transmembrane</keyword>
<reference evidence="8 9" key="1">
    <citation type="submission" date="2018-09" db="EMBL/GenBank/DDBJ databases">
        <title>Complete genome sequence of Euzebya sp. DY32-46 isolated from seawater of Pacific Ocean.</title>
        <authorList>
            <person name="Xu L."/>
            <person name="Wu Y.-H."/>
            <person name="Xu X.-W."/>
        </authorList>
    </citation>
    <scope>NUCLEOTIDE SEQUENCE [LARGE SCALE GENOMIC DNA]</scope>
    <source>
        <strain evidence="8 9">DY32-46</strain>
    </source>
</reference>
<feature type="transmembrane region" description="Helical" evidence="6">
    <location>
        <begin position="33"/>
        <end position="52"/>
    </location>
</feature>
<accession>A0A346Y029</accession>
<dbReference type="InterPro" id="IPR035906">
    <property type="entry name" value="MetI-like_sf"/>
</dbReference>
<dbReference type="GO" id="GO:0055085">
    <property type="term" value="P:transmembrane transport"/>
    <property type="evidence" value="ECO:0007669"/>
    <property type="project" value="InterPro"/>
</dbReference>
<feature type="domain" description="ABC transmembrane type-1" evidence="7">
    <location>
        <begin position="29"/>
        <end position="214"/>
    </location>
</feature>
<dbReference type="InterPro" id="IPR000515">
    <property type="entry name" value="MetI-like"/>
</dbReference>
<dbReference type="KEGG" id="euz:DVS28_a3150"/>
<evidence type="ECO:0000256" key="5">
    <source>
        <dbReference type="ARBA" id="ARBA00023136"/>
    </source>
</evidence>
<evidence type="ECO:0000256" key="6">
    <source>
        <dbReference type="RuleBase" id="RU363032"/>
    </source>
</evidence>
<keyword evidence="2 6" id="KW-0813">Transport</keyword>
<evidence type="ECO:0000256" key="2">
    <source>
        <dbReference type="ARBA" id="ARBA00022448"/>
    </source>
</evidence>
<evidence type="ECO:0000313" key="8">
    <source>
        <dbReference type="EMBL" id="AXV07826.1"/>
    </source>
</evidence>
<feature type="transmembrane region" description="Helical" evidence="6">
    <location>
        <begin position="64"/>
        <end position="83"/>
    </location>
</feature>
<dbReference type="CDD" id="cd06261">
    <property type="entry name" value="TM_PBP2"/>
    <property type="match status" value="1"/>
</dbReference>
<dbReference type="RefSeq" id="WP_114592259.1">
    <property type="nucleotide sequence ID" value="NZ_CP031165.1"/>
</dbReference>
<keyword evidence="5 6" id="KW-0472">Membrane</keyword>
<dbReference type="PROSITE" id="PS50928">
    <property type="entry name" value="ABC_TM1"/>
    <property type="match status" value="1"/>
</dbReference>
<sequence length="223" mass="24240">MSPLLLAQSRPFPDWEWIRRNGDTILEQGIEHVQLTLMAVALGFVIAFPLAVLASRRRRLQTPVLQVTGILFTIPSLALFVGLVPLTGLSTTTALIPLTLYTLLILVRNTIAGLDSVPTEVVEAARAMGYREWTLLRAVELPLALPVIIAGIRIATVTTIGLVVVTAVIGQGGWGQMMYSDGFQRQNLTPTLLGFLLSVALAIVLDLALVALERRLSPWAKAR</sequence>
<evidence type="ECO:0000256" key="1">
    <source>
        <dbReference type="ARBA" id="ARBA00004141"/>
    </source>
</evidence>
<feature type="transmembrane region" description="Helical" evidence="6">
    <location>
        <begin position="190"/>
        <end position="212"/>
    </location>
</feature>
<comment type="subcellular location">
    <subcellularLocation>
        <location evidence="6">Cell membrane</location>
        <topology evidence="6">Multi-pass membrane protein</topology>
    </subcellularLocation>
    <subcellularLocation>
        <location evidence="1">Membrane</location>
        <topology evidence="1">Multi-pass membrane protein</topology>
    </subcellularLocation>
</comment>
<dbReference type="Proteomes" id="UP000264006">
    <property type="component" value="Chromosome"/>
</dbReference>
<dbReference type="PANTHER" id="PTHR30177">
    <property type="entry name" value="GLYCINE BETAINE/L-PROLINE TRANSPORT SYSTEM PERMEASE PROTEIN PROW"/>
    <property type="match status" value="1"/>
</dbReference>
<gene>
    <name evidence="8" type="ORF">DVS28_a3150</name>
</gene>
<dbReference type="EMBL" id="CP031165">
    <property type="protein sequence ID" value="AXV07826.1"/>
    <property type="molecule type" value="Genomic_DNA"/>
</dbReference>
<comment type="similarity">
    <text evidence="6">Belongs to the binding-protein-dependent transport system permease family.</text>
</comment>
<feature type="transmembrane region" description="Helical" evidence="6">
    <location>
        <begin position="143"/>
        <end position="170"/>
    </location>
</feature>
<dbReference type="PANTHER" id="PTHR30177:SF4">
    <property type="entry name" value="OSMOPROTECTANT IMPORT PERMEASE PROTEIN OSMW"/>
    <property type="match status" value="1"/>
</dbReference>
<proteinExistence type="inferred from homology"/>
<dbReference type="Gene3D" id="1.10.3720.10">
    <property type="entry name" value="MetI-like"/>
    <property type="match status" value="1"/>
</dbReference>
<evidence type="ECO:0000256" key="4">
    <source>
        <dbReference type="ARBA" id="ARBA00022989"/>
    </source>
</evidence>
<keyword evidence="9" id="KW-1185">Reference proteome</keyword>
<protein>
    <submittedName>
        <fullName evidence="8">Permease protein of ABC transporter</fullName>
    </submittedName>
</protein>
<dbReference type="Pfam" id="PF00528">
    <property type="entry name" value="BPD_transp_1"/>
    <property type="match status" value="1"/>
</dbReference>
<keyword evidence="4 6" id="KW-1133">Transmembrane helix</keyword>
<evidence type="ECO:0000313" key="9">
    <source>
        <dbReference type="Proteomes" id="UP000264006"/>
    </source>
</evidence>
<dbReference type="OrthoDB" id="3233284at2"/>